<evidence type="ECO:0000256" key="12">
    <source>
        <dbReference type="ARBA" id="ARBA00023180"/>
    </source>
</evidence>
<keyword evidence="10 14" id="KW-0472">Membrane</keyword>
<dbReference type="STRING" id="38654.A0A1U7RCA2"/>
<dbReference type="SMART" id="SM00365">
    <property type="entry name" value="LRR_SD22"/>
    <property type="match status" value="8"/>
</dbReference>
<evidence type="ECO:0000313" key="20">
    <source>
        <dbReference type="RefSeq" id="XP_025056654.1"/>
    </source>
</evidence>
<keyword evidence="4" id="KW-0433">Leucine-rich repeat</keyword>
<dbReference type="InterPro" id="IPR003591">
    <property type="entry name" value="Leu-rich_rpt_typical-subtyp"/>
</dbReference>
<keyword evidence="3" id="KW-0399">Innate immunity</keyword>
<dbReference type="RefSeq" id="XP_025056655.1">
    <property type="nucleotide sequence ID" value="XM_025200870.1"/>
</dbReference>
<evidence type="ECO:0000256" key="10">
    <source>
        <dbReference type="ARBA" id="ARBA00023136"/>
    </source>
</evidence>
<keyword evidence="13" id="KW-0395">Inflammatory response</keyword>
<feature type="transmembrane region" description="Helical" evidence="14">
    <location>
        <begin position="740"/>
        <end position="762"/>
    </location>
</feature>
<dbReference type="KEGG" id="asn:102378124"/>
<dbReference type="RefSeq" id="XP_025056653.1">
    <property type="nucleotide sequence ID" value="XM_025200868.1"/>
</dbReference>
<evidence type="ECO:0000256" key="5">
    <source>
        <dbReference type="ARBA" id="ARBA00022692"/>
    </source>
</evidence>
<dbReference type="RefSeq" id="XP_025056657.1">
    <property type="nucleotide sequence ID" value="XM_025200872.1"/>
</dbReference>
<feature type="chain" id="PRO_5044566394" evidence="15">
    <location>
        <begin position="22"/>
        <end position="954"/>
    </location>
</feature>
<feature type="signal peptide" evidence="15">
    <location>
        <begin position="1"/>
        <end position="21"/>
    </location>
</feature>
<keyword evidence="6 15" id="KW-0732">Signal</keyword>
<comment type="similarity">
    <text evidence="2">Belongs to the Toll-like receptor family.</text>
</comment>
<evidence type="ECO:0000259" key="16">
    <source>
        <dbReference type="PROSITE" id="PS50104"/>
    </source>
</evidence>
<keyword evidence="17" id="KW-1185">Reference proteome</keyword>
<keyword evidence="9 14" id="KW-1133">Transmembrane helix</keyword>
<dbReference type="RefSeq" id="XP_006021159.3">
    <property type="nucleotide sequence ID" value="XM_006021097.3"/>
</dbReference>
<dbReference type="Pfam" id="PF13855">
    <property type="entry name" value="LRR_8"/>
    <property type="match status" value="5"/>
</dbReference>
<dbReference type="PANTHER" id="PTHR24365:SF522">
    <property type="entry name" value="LOW QUALITY PROTEIN: TOLL-LIKE RECEPTOR 13-RELATED"/>
    <property type="match status" value="1"/>
</dbReference>
<evidence type="ECO:0000256" key="8">
    <source>
        <dbReference type="ARBA" id="ARBA00022859"/>
    </source>
</evidence>
<dbReference type="SUPFAM" id="SSF52058">
    <property type="entry name" value="L domain-like"/>
    <property type="match status" value="2"/>
</dbReference>
<dbReference type="FunFam" id="3.80.10.10:FF:000770">
    <property type="entry name" value="Uncharacterized protein"/>
    <property type="match status" value="1"/>
</dbReference>
<evidence type="ECO:0000256" key="2">
    <source>
        <dbReference type="ARBA" id="ARBA00009634"/>
    </source>
</evidence>
<dbReference type="SUPFAM" id="SSF52200">
    <property type="entry name" value="Toll/Interleukin receptor TIR domain"/>
    <property type="match status" value="1"/>
</dbReference>
<dbReference type="Pfam" id="PF01582">
    <property type="entry name" value="TIR"/>
    <property type="match status" value="1"/>
</dbReference>
<keyword evidence="5 14" id="KW-0812">Transmembrane</keyword>
<dbReference type="RefSeq" id="XP_025056656.1">
    <property type="nucleotide sequence ID" value="XM_025200871.1"/>
</dbReference>
<evidence type="ECO:0000256" key="7">
    <source>
        <dbReference type="ARBA" id="ARBA00022737"/>
    </source>
</evidence>
<dbReference type="PANTHER" id="PTHR24365">
    <property type="entry name" value="TOLL-LIKE RECEPTOR"/>
    <property type="match status" value="1"/>
</dbReference>
<organism evidence="17 18">
    <name type="scientific">Alligator sinensis</name>
    <name type="common">Chinese alligator</name>
    <dbReference type="NCBI Taxonomy" id="38654"/>
    <lineage>
        <taxon>Eukaryota</taxon>
        <taxon>Metazoa</taxon>
        <taxon>Chordata</taxon>
        <taxon>Craniata</taxon>
        <taxon>Vertebrata</taxon>
        <taxon>Euteleostomi</taxon>
        <taxon>Archelosauria</taxon>
        <taxon>Archosauria</taxon>
        <taxon>Crocodylia</taxon>
        <taxon>Alligatoridae</taxon>
        <taxon>Alligatorinae</taxon>
        <taxon>Alligator</taxon>
    </lineage>
</organism>
<dbReference type="InterPro" id="IPR001611">
    <property type="entry name" value="Leu-rich_rpt"/>
</dbReference>
<dbReference type="GO" id="GO:0045087">
    <property type="term" value="P:innate immune response"/>
    <property type="evidence" value="ECO:0007669"/>
    <property type="project" value="UniProtKB-KW"/>
</dbReference>
<dbReference type="GeneID" id="102378124"/>
<evidence type="ECO:0000313" key="22">
    <source>
        <dbReference type="RefSeq" id="XP_025056656.1"/>
    </source>
</evidence>
<dbReference type="GO" id="GO:0038023">
    <property type="term" value="F:signaling receptor activity"/>
    <property type="evidence" value="ECO:0007669"/>
    <property type="project" value="TreeGrafter"/>
</dbReference>
<dbReference type="InterPro" id="IPR000157">
    <property type="entry name" value="TIR_dom"/>
</dbReference>
<dbReference type="GO" id="GO:0007165">
    <property type="term" value="P:signal transduction"/>
    <property type="evidence" value="ECO:0007669"/>
    <property type="project" value="InterPro"/>
</dbReference>
<evidence type="ECO:0000256" key="9">
    <source>
        <dbReference type="ARBA" id="ARBA00022989"/>
    </source>
</evidence>
<proteinExistence type="inferred from homology"/>
<sequence length="954" mass="109426">MFLLGLLPVLLFFSQDLQVAPYSFENCLVHGNLGRRMKMLCYQRNLSQVPAHLPSNIKSLDLCENRIARLRQNDFKNMSLLQMLNVSQNQINVIEEGTFIHTGSLEFLNFTSNQLRSLSSSTFDGLVNLTVLLLRKNNIDRIELSTFDHLIKLKVIDLTSNKLHFVKALDAMFKVKSLEILQISENNITNFTTKDIVYVPMRLHKLDASHNPISFIDVTTDALHSLVSLDLSFSGKHNHVTWLIQDPCLLKGLKNLYLGGIFMTPGDISTVFQKLSCSLLEDIHLNDLNLTDSDNLIEEVCLWQQHVKALNLQGNKLKNIRATVFENCTQLKYLDMTHNKLQVILSTSFQFLNALEFLFLANNKFSEVPIVTSNITSLKSLDLSFNQIQKITPSDFAGLKNLQFLNLTGNQITKINSELFQDLDNLLELNLGMNILLEISQPLSDSLWKLEKINLRRNKMNSIKKGTFRNLTSLQFLNLVDNQISTIEPGAFEGLSSLQTLLLGSNRITGNTLQKGIFEGASSIVELQLFNNYISYESAGKLDNPPFILLKSLKKLTLNSQRHLGLQNFPSNFLQGLESIVSIHAGNLDISSLHPDTFSYTPGLQELDLSNNPISPINLDLFQPVANLTELHLNKIGLQSLNFVLHANFSKLAVLRVATNELDVIKPNHIAALPFLTFLDLRYNPFTCSCNNKAFLNWSLNSLKTQVIYLYEYTCAFPPSSKGDKLWTFDFSSCTANLDFILFITNSTLVILLMIVCLFYHWRWQGIYAYHLLLAYIYDNRHKRKRQHKKYDYDAFVSYNTEDEKWVINDLLPKLEDEYHWKLCLHHRDFEPGRAILDNIVDSIYGSRKTICVITRHYLESEWCSKEIQVASFRLFDEHEDVLVLIFLEDIPAGYLSPYHRMRKLIKKKTYLAWPQEKEKIPLFWLKLHMALKTSEGKVDEDPILSVIVPDEDQ</sequence>
<evidence type="ECO:0000256" key="3">
    <source>
        <dbReference type="ARBA" id="ARBA00022588"/>
    </source>
</evidence>
<evidence type="ECO:0000256" key="6">
    <source>
        <dbReference type="ARBA" id="ARBA00022729"/>
    </source>
</evidence>
<dbReference type="SMART" id="SM00255">
    <property type="entry name" value="TIR"/>
    <property type="match status" value="1"/>
</dbReference>
<comment type="subcellular location">
    <subcellularLocation>
        <location evidence="1">Membrane</location>
        <topology evidence="1">Single-pass type I membrane protein</topology>
    </subcellularLocation>
</comment>
<dbReference type="FunFam" id="3.40.50.10140:FF:000001">
    <property type="entry name" value="Toll-like receptor 2"/>
    <property type="match status" value="1"/>
</dbReference>
<keyword evidence="11" id="KW-0675">Receptor</keyword>
<dbReference type="SMART" id="SM00369">
    <property type="entry name" value="LRR_TYP"/>
    <property type="match status" value="15"/>
</dbReference>
<dbReference type="eggNOG" id="KOG4641">
    <property type="taxonomic scope" value="Eukaryota"/>
</dbReference>
<reference evidence="18 19" key="1">
    <citation type="submission" date="2025-04" db="UniProtKB">
        <authorList>
            <consortium name="RefSeq"/>
        </authorList>
    </citation>
    <scope>IDENTIFICATION</scope>
</reference>
<feature type="domain" description="TIR" evidence="16">
    <location>
        <begin position="791"/>
        <end position="932"/>
    </location>
</feature>
<dbReference type="GO" id="GO:0006954">
    <property type="term" value="P:inflammatory response"/>
    <property type="evidence" value="ECO:0007669"/>
    <property type="project" value="UniProtKB-KW"/>
</dbReference>
<dbReference type="AlphaFoldDB" id="A0A1U7RCA2"/>
<dbReference type="InterPro" id="IPR032675">
    <property type="entry name" value="LRR_dom_sf"/>
</dbReference>
<evidence type="ECO:0000313" key="19">
    <source>
        <dbReference type="RefSeq" id="XP_025056653.1"/>
    </source>
</evidence>
<accession>A0A1U7RCA2</accession>
<evidence type="ECO:0000256" key="13">
    <source>
        <dbReference type="ARBA" id="ARBA00023198"/>
    </source>
</evidence>
<evidence type="ECO:0000313" key="23">
    <source>
        <dbReference type="RefSeq" id="XP_025056657.1"/>
    </source>
</evidence>
<evidence type="ECO:0000313" key="21">
    <source>
        <dbReference type="RefSeq" id="XP_025056655.1"/>
    </source>
</evidence>
<dbReference type="SMART" id="SM00082">
    <property type="entry name" value="LRRCT"/>
    <property type="match status" value="1"/>
</dbReference>
<name>A0A1U7RCA2_ALLSI</name>
<evidence type="ECO:0000256" key="14">
    <source>
        <dbReference type="SAM" id="Phobius"/>
    </source>
</evidence>
<dbReference type="RefSeq" id="XP_025056654.1">
    <property type="nucleotide sequence ID" value="XM_025200869.1"/>
</dbReference>
<dbReference type="Gene3D" id="3.40.50.10140">
    <property type="entry name" value="Toll/interleukin-1 receptor homology (TIR) domain"/>
    <property type="match status" value="1"/>
</dbReference>
<evidence type="ECO:0000256" key="11">
    <source>
        <dbReference type="ARBA" id="ARBA00023170"/>
    </source>
</evidence>
<gene>
    <name evidence="18 19 20 21 22 23 24" type="primary">LOC102378124</name>
</gene>
<evidence type="ECO:0000313" key="24">
    <source>
        <dbReference type="RefSeq" id="XP_025056658.1"/>
    </source>
</evidence>
<keyword evidence="12" id="KW-0325">Glycoprotein</keyword>
<evidence type="ECO:0000256" key="4">
    <source>
        <dbReference type="ARBA" id="ARBA00022614"/>
    </source>
</evidence>
<evidence type="ECO:0000313" key="18">
    <source>
        <dbReference type="RefSeq" id="XP_006021159.3"/>
    </source>
</evidence>
<dbReference type="PROSITE" id="PS51450">
    <property type="entry name" value="LRR"/>
    <property type="match status" value="4"/>
</dbReference>
<dbReference type="Proteomes" id="UP000189705">
    <property type="component" value="Unplaced"/>
</dbReference>
<evidence type="ECO:0000256" key="15">
    <source>
        <dbReference type="SAM" id="SignalP"/>
    </source>
</evidence>
<dbReference type="PROSITE" id="PS50104">
    <property type="entry name" value="TIR"/>
    <property type="match status" value="1"/>
</dbReference>
<dbReference type="InterPro" id="IPR000483">
    <property type="entry name" value="Cys-rich_flank_reg_C"/>
</dbReference>
<dbReference type="Gene3D" id="3.80.10.10">
    <property type="entry name" value="Ribonuclease Inhibitor"/>
    <property type="match status" value="4"/>
</dbReference>
<dbReference type="InterPro" id="IPR035897">
    <property type="entry name" value="Toll_tir_struct_dom_sf"/>
</dbReference>
<keyword evidence="8" id="KW-0391">Immunity</keyword>
<keyword evidence="7" id="KW-0677">Repeat</keyword>
<dbReference type="FunFam" id="3.80.10.10:FF:001164">
    <property type="entry name" value="GH01279p"/>
    <property type="match status" value="1"/>
</dbReference>
<evidence type="ECO:0000256" key="1">
    <source>
        <dbReference type="ARBA" id="ARBA00004479"/>
    </source>
</evidence>
<protein>
    <submittedName>
        <fullName evidence="18 19">Toll-like receptor 13</fullName>
    </submittedName>
</protein>
<dbReference type="RefSeq" id="XP_025056658.1">
    <property type="nucleotide sequence ID" value="XM_025200873.1"/>
</dbReference>
<evidence type="ECO:0000313" key="17">
    <source>
        <dbReference type="Proteomes" id="UP000189705"/>
    </source>
</evidence>
<dbReference type="GO" id="GO:0005886">
    <property type="term" value="C:plasma membrane"/>
    <property type="evidence" value="ECO:0007669"/>
    <property type="project" value="TreeGrafter"/>
</dbReference>